<dbReference type="Proteomes" id="UP001552299">
    <property type="component" value="Unassembled WGS sequence"/>
</dbReference>
<sequence length="121" mass="13780">MEEEGRIKIPPFHSPPPAKISQATALPAMEADEEEKMEKFYELINNLKAQSHIWKSEDPRKRKKSDQSLLWKPTFEWEDFAGGSDGLHSKPRNEGDGRKKSRKTVEEGGEAESVFDLKLGL</sequence>
<gene>
    <name evidence="5" type="ORF">M5K25_024025</name>
</gene>
<dbReference type="GO" id="GO:0005634">
    <property type="term" value="C:nucleus"/>
    <property type="evidence" value="ECO:0007669"/>
    <property type="project" value="UniProtKB-SubCell"/>
</dbReference>
<dbReference type="PANTHER" id="PTHR33669">
    <property type="entry name" value="PROTEIN NEGATIVE REGULATOR OF RESISTANCE"/>
    <property type="match status" value="1"/>
</dbReference>
<evidence type="ECO:0000313" key="5">
    <source>
        <dbReference type="EMBL" id="KAL0905593.1"/>
    </source>
</evidence>
<comment type="similarity">
    <text evidence="2">Belongs to the NPR1-interactor family.</text>
</comment>
<dbReference type="Pfam" id="PF15699">
    <property type="entry name" value="NPR1_interact"/>
    <property type="match status" value="1"/>
</dbReference>
<accession>A0ABD0U187</accession>
<dbReference type="EMBL" id="JANQDX010000018">
    <property type="protein sequence ID" value="KAL0905593.1"/>
    <property type="molecule type" value="Genomic_DNA"/>
</dbReference>
<feature type="compositionally biased region" description="Basic and acidic residues" evidence="4">
    <location>
        <begin position="87"/>
        <end position="106"/>
    </location>
</feature>
<evidence type="ECO:0000256" key="4">
    <source>
        <dbReference type="SAM" id="MobiDB-lite"/>
    </source>
</evidence>
<evidence type="ECO:0000256" key="3">
    <source>
        <dbReference type="ARBA" id="ARBA00023242"/>
    </source>
</evidence>
<evidence type="ECO:0000256" key="1">
    <source>
        <dbReference type="ARBA" id="ARBA00004123"/>
    </source>
</evidence>
<comment type="subcellular location">
    <subcellularLocation>
        <location evidence="1">Nucleus</location>
    </subcellularLocation>
</comment>
<proteinExistence type="inferred from homology"/>
<organism evidence="5 6">
    <name type="scientific">Dendrobium thyrsiflorum</name>
    <name type="common">Pinecone-like raceme dendrobium</name>
    <name type="synonym">Orchid</name>
    <dbReference type="NCBI Taxonomy" id="117978"/>
    <lineage>
        <taxon>Eukaryota</taxon>
        <taxon>Viridiplantae</taxon>
        <taxon>Streptophyta</taxon>
        <taxon>Embryophyta</taxon>
        <taxon>Tracheophyta</taxon>
        <taxon>Spermatophyta</taxon>
        <taxon>Magnoliopsida</taxon>
        <taxon>Liliopsida</taxon>
        <taxon>Asparagales</taxon>
        <taxon>Orchidaceae</taxon>
        <taxon>Epidendroideae</taxon>
        <taxon>Malaxideae</taxon>
        <taxon>Dendrobiinae</taxon>
        <taxon>Dendrobium</taxon>
    </lineage>
</organism>
<reference evidence="5 6" key="1">
    <citation type="journal article" date="2024" name="Plant Biotechnol. J.">
        <title>Dendrobium thyrsiflorum genome and its molecular insights into genes involved in important horticultural traits.</title>
        <authorList>
            <person name="Chen B."/>
            <person name="Wang J.Y."/>
            <person name="Zheng P.J."/>
            <person name="Li K.L."/>
            <person name="Liang Y.M."/>
            <person name="Chen X.F."/>
            <person name="Zhang C."/>
            <person name="Zhao X."/>
            <person name="He X."/>
            <person name="Zhang G.Q."/>
            <person name="Liu Z.J."/>
            <person name="Xu Q."/>
        </authorList>
    </citation>
    <scope>NUCLEOTIDE SEQUENCE [LARGE SCALE GENOMIC DNA]</scope>
    <source>
        <strain evidence="5">GZMU011</strain>
    </source>
</reference>
<feature type="region of interest" description="Disordered" evidence="4">
    <location>
        <begin position="80"/>
        <end position="121"/>
    </location>
</feature>
<evidence type="ECO:0000313" key="6">
    <source>
        <dbReference type="Proteomes" id="UP001552299"/>
    </source>
</evidence>
<evidence type="ECO:0000256" key="2">
    <source>
        <dbReference type="ARBA" id="ARBA00009937"/>
    </source>
</evidence>
<feature type="region of interest" description="Disordered" evidence="4">
    <location>
        <begin position="1"/>
        <end position="21"/>
    </location>
</feature>
<dbReference type="AlphaFoldDB" id="A0ABD0U187"/>
<keyword evidence="3" id="KW-0539">Nucleus</keyword>
<keyword evidence="6" id="KW-1185">Reference proteome</keyword>
<protein>
    <submittedName>
        <fullName evidence="5">Uncharacterized protein</fullName>
    </submittedName>
</protein>
<dbReference type="PANTHER" id="PTHR33669:SF14">
    <property type="entry name" value="NRR REPRESSOR HOMOLOG 3"/>
    <property type="match status" value="1"/>
</dbReference>
<comment type="caution">
    <text evidence="5">The sequence shown here is derived from an EMBL/GenBank/DDBJ whole genome shotgun (WGS) entry which is preliminary data.</text>
</comment>
<dbReference type="InterPro" id="IPR031425">
    <property type="entry name" value="NPR1/NH1-interacting"/>
</dbReference>
<name>A0ABD0U187_DENTH</name>